<dbReference type="CDD" id="cd19088">
    <property type="entry name" value="AKR_AKR13B1"/>
    <property type="match status" value="1"/>
</dbReference>
<feature type="domain" description="NADP-dependent oxidoreductase" evidence="2">
    <location>
        <begin position="17"/>
        <end position="282"/>
    </location>
</feature>
<dbReference type="InterPro" id="IPR036812">
    <property type="entry name" value="NAD(P)_OxRdtase_dom_sf"/>
</dbReference>
<dbReference type="GO" id="GO:0005737">
    <property type="term" value="C:cytoplasm"/>
    <property type="evidence" value="ECO:0007669"/>
    <property type="project" value="TreeGrafter"/>
</dbReference>
<dbReference type="AlphaFoldDB" id="A0A1I1URL0"/>
<evidence type="ECO:0000313" key="4">
    <source>
        <dbReference type="Proteomes" id="UP000198855"/>
    </source>
</evidence>
<dbReference type="InterPro" id="IPR020471">
    <property type="entry name" value="AKR"/>
</dbReference>
<dbReference type="RefSeq" id="WP_217649552.1">
    <property type="nucleotide sequence ID" value="NZ_FOMT01000001.1"/>
</dbReference>
<keyword evidence="1" id="KW-0560">Oxidoreductase</keyword>
<name>A0A1I1URL0_9BACL</name>
<dbReference type="STRING" id="1045775.SAMN05216378_1190"/>
<dbReference type="Proteomes" id="UP000198855">
    <property type="component" value="Unassembled WGS sequence"/>
</dbReference>
<dbReference type="SUPFAM" id="SSF51430">
    <property type="entry name" value="NAD(P)-linked oxidoreductase"/>
    <property type="match status" value="1"/>
</dbReference>
<reference evidence="4" key="1">
    <citation type="submission" date="2016-10" db="EMBL/GenBank/DDBJ databases">
        <authorList>
            <person name="Varghese N."/>
            <person name="Submissions S."/>
        </authorList>
    </citation>
    <scope>NUCLEOTIDE SEQUENCE [LARGE SCALE GENOMIC DNA]</scope>
    <source>
        <strain evidence="4">CGMCC 1.10784</strain>
    </source>
</reference>
<accession>A0A1I1URL0</accession>
<evidence type="ECO:0000313" key="3">
    <source>
        <dbReference type="EMBL" id="SFD73344.1"/>
    </source>
</evidence>
<dbReference type="Pfam" id="PF00248">
    <property type="entry name" value="Aldo_ket_red"/>
    <property type="match status" value="1"/>
</dbReference>
<dbReference type="Gene3D" id="3.20.20.100">
    <property type="entry name" value="NADP-dependent oxidoreductase domain"/>
    <property type="match status" value="1"/>
</dbReference>
<organism evidence="3 4">
    <name type="scientific">Paenibacillus catalpae</name>
    <dbReference type="NCBI Taxonomy" id="1045775"/>
    <lineage>
        <taxon>Bacteria</taxon>
        <taxon>Bacillati</taxon>
        <taxon>Bacillota</taxon>
        <taxon>Bacilli</taxon>
        <taxon>Bacillales</taxon>
        <taxon>Paenibacillaceae</taxon>
        <taxon>Paenibacillus</taxon>
    </lineage>
</organism>
<keyword evidence="4" id="KW-1185">Reference proteome</keyword>
<evidence type="ECO:0000259" key="2">
    <source>
        <dbReference type="Pfam" id="PF00248"/>
    </source>
</evidence>
<gene>
    <name evidence="3" type="ORF">SAMN05216378_1190</name>
</gene>
<dbReference type="PANTHER" id="PTHR43625:SF40">
    <property type="entry name" value="ALDO-KETO REDUCTASE YAKC [NADP(+)]"/>
    <property type="match status" value="1"/>
</dbReference>
<sequence>MTMQQRKLGSTGIIVGEIGMGGMPLSVNGRPTEEDGIRTVHAALEQGITLFDTADSYCLNSTENGHNERLLAKALHNRPEVVIATKGGHIRPDGRWETDGRPEHLRQACEDSLRALGVEAITLYQFHRPDPKVPFAESVGTVAELQREGKIVHVGLSNVSVAQLEEAREIVTVASVQNRMNLFDHSSMAVLNRCEELGIAFLPYSPLNGMGNAHGIGSNEKLSRIARSYEASPQQIAIAWLLQLSPVILPIPGASKAVNIVNCAGASNLKLSDEDVAELNGIAAQITA</sequence>
<proteinExistence type="predicted"/>
<protein>
    <submittedName>
        <fullName evidence="3">Predicted oxidoreductase</fullName>
    </submittedName>
</protein>
<dbReference type="InterPro" id="IPR023210">
    <property type="entry name" value="NADP_OxRdtase_dom"/>
</dbReference>
<dbReference type="PANTHER" id="PTHR43625">
    <property type="entry name" value="AFLATOXIN B1 ALDEHYDE REDUCTASE"/>
    <property type="match status" value="1"/>
</dbReference>
<dbReference type="EMBL" id="FOMT01000001">
    <property type="protein sequence ID" value="SFD73344.1"/>
    <property type="molecule type" value="Genomic_DNA"/>
</dbReference>
<dbReference type="PRINTS" id="PR00069">
    <property type="entry name" value="ALDKETRDTASE"/>
</dbReference>
<dbReference type="GO" id="GO:0016491">
    <property type="term" value="F:oxidoreductase activity"/>
    <property type="evidence" value="ECO:0007669"/>
    <property type="project" value="UniProtKB-KW"/>
</dbReference>
<dbReference type="InterPro" id="IPR050791">
    <property type="entry name" value="Aldo-Keto_reductase"/>
</dbReference>
<evidence type="ECO:0000256" key="1">
    <source>
        <dbReference type="ARBA" id="ARBA00023002"/>
    </source>
</evidence>